<dbReference type="InterPro" id="IPR058543">
    <property type="entry name" value="Beta-prop_RSE1/DDB1/CPSF1_2nd"/>
</dbReference>
<feature type="region of interest" description="Disordered" evidence="3">
    <location>
        <begin position="1"/>
        <end position="20"/>
    </location>
</feature>
<dbReference type="Proteomes" id="UP001085076">
    <property type="component" value="Miscellaneous, Linkage group lg08"/>
</dbReference>
<proteinExistence type="predicted"/>
<evidence type="ECO:0000313" key="8">
    <source>
        <dbReference type="Proteomes" id="UP001085076"/>
    </source>
</evidence>
<dbReference type="Pfam" id="PF10433">
    <property type="entry name" value="Beta-prop_RSE1_1st"/>
    <property type="match status" value="1"/>
</dbReference>
<dbReference type="EMBL" id="JAGGNH010000008">
    <property type="protein sequence ID" value="KAJ0966274.1"/>
    <property type="molecule type" value="Genomic_DNA"/>
</dbReference>
<evidence type="ECO:0000259" key="6">
    <source>
        <dbReference type="Pfam" id="PF23726"/>
    </source>
</evidence>
<accession>A0A9D5H7L4</accession>
<dbReference type="InterPro" id="IPR018846">
    <property type="entry name" value="Beta-prop_RSE1/DDB1/CPSF1_1st"/>
</dbReference>
<dbReference type="InterPro" id="IPR015943">
    <property type="entry name" value="WD40/YVTN_repeat-like_dom_sf"/>
</dbReference>
<protein>
    <submittedName>
        <fullName evidence="7">Uncharacterized protein</fullName>
    </submittedName>
</protein>
<evidence type="ECO:0000313" key="7">
    <source>
        <dbReference type="EMBL" id="KAJ0966274.1"/>
    </source>
</evidence>
<evidence type="ECO:0000259" key="5">
    <source>
        <dbReference type="Pfam" id="PF10433"/>
    </source>
</evidence>
<feature type="domain" description="RSE1/DDB1/CPSF1 C-terminal" evidence="4">
    <location>
        <begin position="971"/>
        <end position="1314"/>
    </location>
</feature>
<dbReference type="GO" id="GO:0005634">
    <property type="term" value="C:nucleus"/>
    <property type="evidence" value="ECO:0007669"/>
    <property type="project" value="UniProtKB-SubCell"/>
</dbReference>
<feature type="region of interest" description="Disordered" evidence="3">
    <location>
        <begin position="1406"/>
        <end position="1427"/>
    </location>
</feature>
<feature type="domain" description="RSE1/DDB1/CPSF1 second beta-propeller" evidence="6">
    <location>
        <begin position="529"/>
        <end position="916"/>
    </location>
</feature>
<feature type="region of interest" description="Disordered" evidence="3">
    <location>
        <begin position="1032"/>
        <end position="1052"/>
    </location>
</feature>
<dbReference type="Gene3D" id="2.130.10.10">
    <property type="entry name" value="YVTN repeat-like/Quinoprotein amine dehydrogenase"/>
    <property type="match status" value="2"/>
</dbReference>
<evidence type="ECO:0000259" key="4">
    <source>
        <dbReference type="Pfam" id="PF03178"/>
    </source>
</evidence>
<evidence type="ECO:0000256" key="3">
    <source>
        <dbReference type="SAM" id="MobiDB-lite"/>
    </source>
</evidence>
<feature type="domain" description="RSE1/DDB1/CPSF1 first beta-propeller" evidence="5">
    <location>
        <begin position="35"/>
        <end position="241"/>
    </location>
</feature>
<dbReference type="InterPro" id="IPR050358">
    <property type="entry name" value="RSE1/DDB1/CFT1"/>
</dbReference>
<reference evidence="7" key="1">
    <citation type="submission" date="2021-03" db="EMBL/GenBank/DDBJ databases">
        <authorList>
            <person name="Li Z."/>
            <person name="Yang C."/>
        </authorList>
    </citation>
    <scope>NUCLEOTIDE SEQUENCE</scope>
    <source>
        <strain evidence="7">Dzin_1.0</strain>
        <tissue evidence="7">Leaf</tissue>
    </source>
</reference>
<feature type="region of interest" description="Disordered" evidence="3">
    <location>
        <begin position="804"/>
        <end position="823"/>
    </location>
</feature>
<evidence type="ECO:0000256" key="1">
    <source>
        <dbReference type="ARBA" id="ARBA00004123"/>
    </source>
</evidence>
<feature type="compositionally biased region" description="Basic and acidic residues" evidence="3">
    <location>
        <begin position="1406"/>
        <end position="1423"/>
    </location>
</feature>
<comment type="caution">
    <text evidence="7">The sequence shown here is derived from an EMBL/GenBank/DDBJ whole genome shotgun (WGS) entry which is preliminary data.</text>
</comment>
<comment type="subcellular location">
    <subcellularLocation>
        <location evidence="1">Nucleus</location>
    </subcellularLocation>
</comment>
<evidence type="ECO:0000256" key="2">
    <source>
        <dbReference type="ARBA" id="ARBA00023242"/>
    </source>
</evidence>
<dbReference type="OrthoDB" id="20774at2759"/>
<gene>
    <name evidence="7" type="ORF">J5N97_027412</name>
</gene>
<keyword evidence="8" id="KW-1185">Reference proteome</keyword>
<keyword evidence="2" id="KW-0539">Nucleus</keyword>
<dbReference type="GO" id="GO:0003676">
    <property type="term" value="F:nucleic acid binding"/>
    <property type="evidence" value="ECO:0007669"/>
    <property type="project" value="InterPro"/>
</dbReference>
<organism evidence="7 8">
    <name type="scientific">Dioscorea zingiberensis</name>
    <dbReference type="NCBI Taxonomy" id="325984"/>
    <lineage>
        <taxon>Eukaryota</taxon>
        <taxon>Viridiplantae</taxon>
        <taxon>Streptophyta</taxon>
        <taxon>Embryophyta</taxon>
        <taxon>Tracheophyta</taxon>
        <taxon>Spermatophyta</taxon>
        <taxon>Magnoliopsida</taxon>
        <taxon>Liliopsida</taxon>
        <taxon>Dioscoreales</taxon>
        <taxon>Dioscoreaceae</taxon>
        <taxon>Dioscorea</taxon>
    </lineage>
</organism>
<sequence length="1473" mass="162492">MAGIGEDELHGGSQPPKKRNGPHYLAKFILRGSAVLHSVYGHLRSPSSHDIVFGKETSIELVVIGEDGIIQSICEQPVFGIIKDLAVLRWNEGFRKGTPQTQGKDLLVVLSDSGKLSFLTFSLQMHRFFAVTHIQLSKPGNLRHQLGRMLTVDSDGCYIAVSAYEDRFALFPLSVSAGNRMVDEKILYPPENEVEVGSLRDAQRTNIRGTIWSMCFISKGTSPLYKNGHNPVLAVIIHRKGAVLNDLFLFGRNQRKNLFLFGRNQRKNSIHIISRFSDAGPLALGVSNVPHLPGFAILFRMGDLLLMDLRDPQNISCIHRINFGLSSATEEPIAAEESYRGLDADDEGMSNVAACALPKLRDSGGNMVKGDDPTIIDCRSGKTIPSEKHVCSWSWEPCESLTSKMIFCLDTGELFIVEIHSDIEGIRVNFSDCLYRGFPCKALSWVKGGFIAGLVEMGDGMVLKLESGRIVYKSPIQNIAPILDLFVNDCYDKEQKFFACCGMNTEGSIRVIRSGISVEKLVSTAPIYQGITGTWTLKMKESDPYHSFLVLSFVEETRVLSVGVSFTDVSDATGFQSDACTLACGLVADGLLVQIHRTGVRLCFPTTFAHPGGIPLSTPICTIWNPGNMTISLGAVSNDLIVVSTSNPCYLFVLGIKQHSAYHFEIQEVQHLTLQCEVSCISIPRYVLSHEQMYPEFNLANANEAFSHMSIEAGKVFVIGTHKPSIEIYTFVREEGFKLFAIGFISINNAPGMPTNGCIPENVRLVRVDKSYVLSGLRNGMLLRFEWPATSAVPQSQQLQCETSLDKKGLSSSATPLTSPGGGMENAENCLPVLLQLRAIRRIGIAPVFLVGLHDSLDADILVLSDKPWLLHSARHSLAYSSIAFQPATHATPVCSVDCPKGIFFVSENSLHLVEMVYKRLNVQRFTVGGTPRKLLYHRDSKTLLIMRTGLNGASGSSDICCIETPSGSFLSSYTFGLGETAKCMQMIRVGNVWVFVVGTSLSSGRTIMPSGEAESNAKGRLIVLSLDIGQSSSDNSPLSARPNISSSSQVETKPGQLRMVYQRSLSGAVLHVCQYLGRYVLASAGNTLNVFVFQNDNPHRMRKVAVSKTRFTITCLTTHFDTIVVGDCRDGILFYSFHEGLRKLQPLYSDPIQRLVADCVLMNQNTAVVSDRTGSISVLSCAHHSQGNGNPEKNLMQSCSFYMGETVMSMQKGLFFHKFPLDDLLSYCETHESFADFASGSIIAIASTLLGSVLILIRVTSQEHELLEYVQSRLAVHPLTSPILGNDHREFRGRRAQEGVPIILDGDMLAQFLELTNMEQEAVLAPSSQLTASRVIRLLERYHYLFHGFSMCETMASEFELKKHRYDPSMSRRTRKPSSCIAKESELQKSSNGFNHVSLKELMNEGEDKEKAEENSGTETKKNLSIVARKSEGGEGVKMSGIMSRYAKILNHMIKAKRETKKRTTVKLPLQQ</sequence>
<dbReference type="Pfam" id="PF23726">
    <property type="entry name" value="Beta-prop_RSE1_2nd"/>
    <property type="match status" value="1"/>
</dbReference>
<name>A0A9D5H7L4_9LILI</name>
<dbReference type="InterPro" id="IPR004871">
    <property type="entry name" value="RSE1/DDB1/CPSF1_C"/>
</dbReference>
<reference evidence="7" key="2">
    <citation type="journal article" date="2022" name="Hortic Res">
        <title>The genome of Dioscorea zingiberensis sheds light on the biosynthesis, origin and evolution of the medicinally important diosgenin saponins.</title>
        <authorList>
            <person name="Li Y."/>
            <person name="Tan C."/>
            <person name="Li Z."/>
            <person name="Guo J."/>
            <person name="Li S."/>
            <person name="Chen X."/>
            <person name="Wang C."/>
            <person name="Dai X."/>
            <person name="Yang H."/>
            <person name="Song W."/>
            <person name="Hou L."/>
            <person name="Xu J."/>
            <person name="Tong Z."/>
            <person name="Xu A."/>
            <person name="Yuan X."/>
            <person name="Wang W."/>
            <person name="Yang Q."/>
            <person name="Chen L."/>
            <person name="Sun Z."/>
            <person name="Wang K."/>
            <person name="Pan B."/>
            <person name="Chen J."/>
            <person name="Bao Y."/>
            <person name="Liu F."/>
            <person name="Qi X."/>
            <person name="Gang D.R."/>
            <person name="Wen J."/>
            <person name="Li J."/>
        </authorList>
    </citation>
    <scope>NUCLEOTIDE SEQUENCE</scope>
    <source>
        <strain evidence="7">Dzin_1.0</strain>
    </source>
</reference>
<dbReference type="PANTHER" id="PTHR10644">
    <property type="entry name" value="DNA REPAIR/RNA PROCESSING CPSF FAMILY"/>
    <property type="match status" value="1"/>
</dbReference>
<dbReference type="Pfam" id="PF03178">
    <property type="entry name" value="CPSF_A"/>
    <property type="match status" value="1"/>
</dbReference>